<dbReference type="SUPFAM" id="SSF52833">
    <property type="entry name" value="Thioredoxin-like"/>
    <property type="match status" value="1"/>
</dbReference>
<name>A0AAW4L275_9BACT</name>
<proteinExistence type="predicted"/>
<feature type="transmembrane region" description="Helical" evidence="1">
    <location>
        <begin position="420"/>
        <end position="446"/>
    </location>
</feature>
<dbReference type="Gene3D" id="3.40.30.10">
    <property type="entry name" value="Glutaredoxin"/>
    <property type="match status" value="1"/>
</dbReference>
<reference evidence="2 3" key="1">
    <citation type="submission" date="2021-05" db="EMBL/GenBank/DDBJ databases">
        <title>The draft genome of Geobacter pelophilus DSM 12255.</title>
        <authorList>
            <person name="Xu Z."/>
            <person name="Masuda Y."/>
            <person name="Itoh H."/>
            <person name="Senoo K."/>
        </authorList>
    </citation>
    <scope>NUCLEOTIDE SEQUENCE [LARGE SCALE GENOMIC DNA]</scope>
    <source>
        <strain evidence="2 3">DSM 12255</strain>
    </source>
</reference>
<evidence type="ECO:0000256" key="1">
    <source>
        <dbReference type="SAM" id="Phobius"/>
    </source>
</evidence>
<feature type="transmembrane region" description="Helical" evidence="1">
    <location>
        <begin position="256"/>
        <end position="279"/>
    </location>
</feature>
<feature type="transmembrane region" description="Helical" evidence="1">
    <location>
        <begin position="458"/>
        <end position="477"/>
    </location>
</feature>
<keyword evidence="1" id="KW-0472">Membrane</keyword>
<protein>
    <recommendedName>
        <fullName evidence="4">Thioredoxin domain-containing protein</fullName>
    </recommendedName>
</protein>
<feature type="transmembrane region" description="Helical" evidence="1">
    <location>
        <begin position="291"/>
        <end position="313"/>
    </location>
</feature>
<accession>A0AAW4L275</accession>
<evidence type="ECO:0000313" key="2">
    <source>
        <dbReference type="EMBL" id="MBT0663083.1"/>
    </source>
</evidence>
<dbReference type="Proteomes" id="UP000811899">
    <property type="component" value="Unassembled WGS sequence"/>
</dbReference>
<dbReference type="PROSITE" id="PS51354">
    <property type="entry name" value="GLUTAREDOXIN_2"/>
    <property type="match status" value="1"/>
</dbReference>
<dbReference type="EMBL" id="JAHCVJ010000001">
    <property type="protein sequence ID" value="MBT0663083.1"/>
    <property type="molecule type" value="Genomic_DNA"/>
</dbReference>
<gene>
    <name evidence="2" type="ORF">KI809_02115</name>
</gene>
<dbReference type="AlphaFoldDB" id="A0AAW4L275"/>
<keyword evidence="1" id="KW-0812">Transmembrane</keyword>
<feature type="transmembrane region" description="Helical" evidence="1">
    <location>
        <begin position="371"/>
        <end position="394"/>
    </location>
</feature>
<evidence type="ECO:0008006" key="4">
    <source>
        <dbReference type="Google" id="ProtNLM"/>
    </source>
</evidence>
<feature type="transmembrane region" description="Helical" evidence="1">
    <location>
        <begin position="319"/>
        <end position="340"/>
    </location>
</feature>
<organism evidence="2 3">
    <name type="scientific">Geoanaerobacter pelophilus</name>
    <dbReference type="NCBI Taxonomy" id="60036"/>
    <lineage>
        <taxon>Bacteria</taxon>
        <taxon>Pseudomonadati</taxon>
        <taxon>Thermodesulfobacteriota</taxon>
        <taxon>Desulfuromonadia</taxon>
        <taxon>Geobacterales</taxon>
        <taxon>Geobacteraceae</taxon>
        <taxon>Geoanaerobacter</taxon>
    </lineage>
</organism>
<sequence length="510" mass="56223">MNSSCASHFNRIIKALVIFVILLSGEITLASEHASSESKCASDAVQSQYSSSGACISPNGISPLPVPEGSLQQLFLQQSAQETTKNTQRTAIDAASQQNQASKKVIIYFFWGNGCPHCEEERQFLDELRRVHPYLEIWDYEVWHNKKNAGLMSAMLQAHGVKSSGVPVTFVGDKMFSGFTEKIRLSMVKTIEKCSLVPCGDPGDARGKTGNPELTDKARPFNVVTTATDDKIKETEISVSIPFLGELDSRNSPLPVLTLIIAAMDSFNPCAFFVLLTLLGLLVHAQSRKKMLLIGGIFVFFSGFIYFLFMAAWLNLFLVMGQVAVITTIAGVVSLVIAGINIKDFFLFKQWVSLTIPDSAKLRLFDRMRKLLRSTSLLSTMIGAIVLAVAANFYELLCTAGFPMVFTRILTLNNLSTTTYYLYLVLYNIVYVIPMLIIVLGFTYTLGRRQLTEWQGRVLKLISGFMMLGLGVILLINPALLNSVLVSSIILMLALGVSLLVATVTKRLGY</sequence>
<keyword evidence="3" id="KW-1185">Reference proteome</keyword>
<keyword evidence="1" id="KW-1133">Transmembrane helix</keyword>
<comment type="caution">
    <text evidence="2">The sequence shown here is derived from an EMBL/GenBank/DDBJ whole genome shotgun (WGS) entry which is preliminary data.</text>
</comment>
<dbReference type="InterPro" id="IPR036249">
    <property type="entry name" value="Thioredoxin-like_sf"/>
</dbReference>
<feature type="transmembrane region" description="Helical" evidence="1">
    <location>
        <begin position="483"/>
        <end position="504"/>
    </location>
</feature>
<evidence type="ECO:0000313" key="3">
    <source>
        <dbReference type="Proteomes" id="UP000811899"/>
    </source>
</evidence>